<dbReference type="Proteomes" id="UP000279833">
    <property type="component" value="Unassembled WGS sequence"/>
</dbReference>
<gene>
    <name evidence="1" type="ORF">SCUD_LOCUS6547</name>
</gene>
<dbReference type="EMBL" id="UZAK01015065">
    <property type="protein sequence ID" value="VDP05106.1"/>
    <property type="molecule type" value="Genomic_DNA"/>
</dbReference>
<evidence type="ECO:0000313" key="2">
    <source>
        <dbReference type="Proteomes" id="UP000279833"/>
    </source>
</evidence>
<accession>A0A183JV05</accession>
<organism evidence="3">
    <name type="scientific">Schistosoma curassoni</name>
    <dbReference type="NCBI Taxonomy" id="6186"/>
    <lineage>
        <taxon>Eukaryota</taxon>
        <taxon>Metazoa</taxon>
        <taxon>Spiralia</taxon>
        <taxon>Lophotrochozoa</taxon>
        <taxon>Platyhelminthes</taxon>
        <taxon>Trematoda</taxon>
        <taxon>Digenea</taxon>
        <taxon>Strigeidida</taxon>
        <taxon>Schistosomatoidea</taxon>
        <taxon>Schistosomatidae</taxon>
        <taxon>Schistosoma</taxon>
    </lineage>
</organism>
<sequence length="119" mass="13652">HTHTDLPIDLILPTIEQITISIRRINSGKAARPDNIPVKALRSRIEVTTNMLHVLLRKICEEEQVPPTDWKEQYIFKIPNKGDMSEYQNYTGITLLSVPRKIFNSDAEPDERLSRCPTG</sequence>
<dbReference type="WBParaSite" id="SCUD_0000654801-mRNA-1">
    <property type="protein sequence ID" value="SCUD_0000654801-mRNA-1"/>
    <property type="gene ID" value="SCUD_0000654801"/>
</dbReference>
<evidence type="ECO:0000313" key="3">
    <source>
        <dbReference type="WBParaSite" id="SCUD_0000654801-mRNA-1"/>
    </source>
</evidence>
<proteinExistence type="predicted"/>
<protein>
    <submittedName>
        <fullName evidence="3">Ubiquitin-like domain-containing protein</fullName>
    </submittedName>
</protein>
<reference evidence="1 2" key="2">
    <citation type="submission" date="2018-11" db="EMBL/GenBank/DDBJ databases">
        <authorList>
            <consortium name="Pathogen Informatics"/>
        </authorList>
    </citation>
    <scope>NUCLEOTIDE SEQUENCE [LARGE SCALE GENOMIC DNA]</scope>
    <source>
        <strain evidence="1">Dakar</strain>
        <strain evidence="2">Dakar, Senegal</strain>
    </source>
</reference>
<name>A0A183JV05_9TREM</name>
<reference evidence="3" key="1">
    <citation type="submission" date="2016-06" db="UniProtKB">
        <authorList>
            <consortium name="WormBaseParasite"/>
        </authorList>
    </citation>
    <scope>IDENTIFICATION</scope>
</reference>
<evidence type="ECO:0000313" key="1">
    <source>
        <dbReference type="EMBL" id="VDP05106.1"/>
    </source>
</evidence>
<keyword evidence="2" id="KW-1185">Reference proteome</keyword>
<dbReference type="AlphaFoldDB" id="A0A183JV05"/>